<dbReference type="RefSeq" id="WP_158060655.1">
    <property type="nucleotide sequence ID" value="NZ_CP044427.1"/>
</dbReference>
<accession>A0A5J6V3P9</accession>
<dbReference type="InterPro" id="IPR031596">
    <property type="entry name" value="MaAIMP_sms"/>
</dbReference>
<dbReference type="AlphaFoldDB" id="A0A5J6V3P9"/>
<keyword evidence="1" id="KW-0472">Membrane</keyword>
<feature type="transmembrane region" description="Helical" evidence="1">
    <location>
        <begin position="6"/>
        <end position="27"/>
    </location>
</feature>
<evidence type="ECO:0000313" key="2">
    <source>
        <dbReference type="EMBL" id="QFG68267.1"/>
    </source>
</evidence>
<evidence type="ECO:0000313" key="3">
    <source>
        <dbReference type="Proteomes" id="UP000326546"/>
    </source>
</evidence>
<dbReference type="Pfam" id="PF16951">
    <property type="entry name" value="MaAIMP_sms"/>
    <property type="match status" value="1"/>
</dbReference>
<dbReference type="KEGG" id="serw:FY030_05635"/>
<proteinExistence type="predicted"/>
<dbReference type="NCBIfam" id="NF033493">
    <property type="entry name" value="MetS_like_NSS"/>
    <property type="match status" value="1"/>
</dbReference>
<dbReference type="EMBL" id="CP044427">
    <property type="protein sequence ID" value="QFG68267.1"/>
    <property type="molecule type" value="Genomic_DNA"/>
</dbReference>
<name>A0A5J6V3P9_9MICO</name>
<reference evidence="2 3" key="1">
    <citation type="submission" date="2019-09" db="EMBL/GenBank/DDBJ databases">
        <title>Serinicoccus pratensis sp. nov., isolated from meadow soil.</title>
        <authorList>
            <person name="Zhang W."/>
        </authorList>
    </citation>
    <scope>NUCLEOTIDE SEQUENCE [LARGE SCALE GENOMIC DNA]</scope>
    <source>
        <strain evidence="2 3">W204</strain>
    </source>
</reference>
<keyword evidence="3" id="KW-1185">Reference proteome</keyword>
<gene>
    <name evidence="2" type="ORF">FY030_05635</name>
</gene>
<sequence length="44" mass="4650">MNTSAVVMMVVAMLLVWGGLIAAILFLRARPEVHGLEDPDLGAA</sequence>
<evidence type="ECO:0000256" key="1">
    <source>
        <dbReference type="SAM" id="Phobius"/>
    </source>
</evidence>
<dbReference type="Proteomes" id="UP000326546">
    <property type="component" value="Chromosome"/>
</dbReference>
<organism evidence="2 3">
    <name type="scientific">Ornithinimicrobium pratense</name>
    <dbReference type="NCBI Taxonomy" id="2593973"/>
    <lineage>
        <taxon>Bacteria</taxon>
        <taxon>Bacillati</taxon>
        <taxon>Actinomycetota</taxon>
        <taxon>Actinomycetes</taxon>
        <taxon>Micrococcales</taxon>
        <taxon>Ornithinimicrobiaceae</taxon>
        <taxon>Ornithinimicrobium</taxon>
    </lineage>
</organism>
<protein>
    <submittedName>
        <fullName evidence="2">Methionine/alanine import family NSS transporter small subunit</fullName>
    </submittedName>
</protein>
<keyword evidence="1" id="KW-0812">Transmembrane</keyword>
<keyword evidence="1" id="KW-1133">Transmembrane helix</keyword>